<dbReference type="RefSeq" id="WP_345972773.1">
    <property type="nucleotide sequence ID" value="NZ_CP147920.1"/>
</dbReference>
<evidence type="ECO:0000313" key="5">
    <source>
        <dbReference type="Proteomes" id="UP001447842"/>
    </source>
</evidence>
<dbReference type="Gene3D" id="1.20.120.1760">
    <property type="match status" value="1"/>
</dbReference>
<evidence type="ECO:0000313" key="4">
    <source>
        <dbReference type="EMBL" id="XAU15208.1"/>
    </source>
</evidence>
<evidence type="ECO:0000256" key="2">
    <source>
        <dbReference type="RuleBase" id="RU003750"/>
    </source>
</evidence>
<gene>
    <name evidence="4" type="ORF">WCY31_00560</name>
</gene>
<name>A0ABZ3HAV9_9BACT</name>
<keyword evidence="1 2" id="KW-0808">Transferase</keyword>
<dbReference type="EMBL" id="CP147920">
    <property type="protein sequence ID" value="XAU15208.1"/>
    <property type="molecule type" value="Genomic_DNA"/>
</dbReference>
<dbReference type="PROSITE" id="PS00379">
    <property type="entry name" value="CDP_ALCOHOL_P_TRANSF"/>
    <property type="match status" value="1"/>
</dbReference>
<organism evidence="4 5">
    <name type="scientific">Sulfurimonas diazotrophicus</name>
    <dbReference type="NCBI Taxonomy" id="3131939"/>
    <lineage>
        <taxon>Bacteria</taxon>
        <taxon>Pseudomonadati</taxon>
        <taxon>Campylobacterota</taxon>
        <taxon>Epsilonproteobacteria</taxon>
        <taxon>Campylobacterales</taxon>
        <taxon>Sulfurimonadaceae</taxon>
        <taxon>Sulfurimonas</taxon>
    </lineage>
</organism>
<keyword evidence="5" id="KW-1185">Reference proteome</keyword>
<keyword evidence="3" id="KW-1133">Transmembrane helix</keyword>
<dbReference type="Pfam" id="PF01066">
    <property type="entry name" value="CDP-OH_P_transf"/>
    <property type="match status" value="1"/>
</dbReference>
<evidence type="ECO:0000256" key="3">
    <source>
        <dbReference type="SAM" id="Phobius"/>
    </source>
</evidence>
<dbReference type="InterPro" id="IPR000462">
    <property type="entry name" value="CDP-OH_P_trans"/>
</dbReference>
<protein>
    <submittedName>
        <fullName evidence="4">CDP-alcohol phosphatidyltransferase family protein</fullName>
    </submittedName>
</protein>
<dbReference type="Proteomes" id="UP001447842">
    <property type="component" value="Chromosome"/>
</dbReference>
<dbReference type="InterPro" id="IPR048254">
    <property type="entry name" value="CDP_ALCOHOL_P_TRANSF_CS"/>
</dbReference>
<sequence>MKTPLWTIPNTLSLFRLACAPLLVLSGLAESAVPFFTILSLMLVSDALDGFLARLLHQTSVLGAKLDSYGDYATYMAVTLGAWLQWPERIEREAPVILLAVAVFILPAVASILKFKRFASYHTWITKLSAILMSLGIFALLVFDLSWPFYVAVAVLMLEAIENIAITLTLDAPETDIHSWWHLRKRR</sequence>
<dbReference type="InterPro" id="IPR043130">
    <property type="entry name" value="CDP-OH_PTrfase_TM_dom"/>
</dbReference>
<comment type="similarity">
    <text evidence="2">Belongs to the CDP-alcohol phosphatidyltransferase class-I family.</text>
</comment>
<proteinExistence type="inferred from homology"/>
<keyword evidence="3" id="KW-0472">Membrane</keyword>
<accession>A0ABZ3HAV9</accession>
<feature type="transmembrane region" description="Helical" evidence="3">
    <location>
        <begin position="125"/>
        <end position="143"/>
    </location>
</feature>
<evidence type="ECO:0000256" key="1">
    <source>
        <dbReference type="ARBA" id="ARBA00022679"/>
    </source>
</evidence>
<keyword evidence="3" id="KW-0812">Transmembrane</keyword>
<feature type="transmembrane region" description="Helical" evidence="3">
    <location>
        <begin position="94"/>
        <end position="113"/>
    </location>
</feature>
<reference evidence="4 5" key="1">
    <citation type="submission" date="2024-03" db="EMBL/GenBank/DDBJ databases">
        <title>Sulfurimonas sp. HSL3-1.</title>
        <authorList>
            <person name="Wang S."/>
        </authorList>
    </citation>
    <scope>NUCLEOTIDE SEQUENCE [LARGE SCALE GENOMIC DNA]</scope>
    <source>
        <strain evidence="4 5">HSL3-1</strain>
    </source>
</reference>